<reference evidence="1 2" key="1">
    <citation type="journal article" date="2013" name="Genome Biol.">
        <title>The genome sequence of the most widely cultivated cacao type and its use to identify candidate genes regulating pod color.</title>
        <authorList>
            <person name="Motamayor J.C."/>
            <person name="Mockaitis K."/>
            <person name="Schmutz J."/>
            <person name="Haiminen N."/>
            <person name="Iii D.L."/>
            <person name="Cornejo O."/>
            <person name="Findley S.D."/>
            <person name="Zheng P."/>
            <person name="Utro F."/>
            <person name="Royaert S."/>
            <person name="Saski C."/>
            <person name="Jenkins J."/>
            <person name="Podicheti R."/>
            <person name="Zhao M."/>
            <person name="Scheffler B.E."/>
            <person name="Stack J.C."/>
            <person name="Feltus F.A."/>
            <person name="Mustiga G.M."/>
            <person name="Amores F."/>
            <person name="Phillips W."/>
            <person name="Marelli J.P."/>
            <person name="May G.D."/>
            <person name="Shapiro H."/>
            <person name="Ma J."/>
            <person name="Bustamante C.D."/>
            <person name="Schnell R.J."/>
            <person name="Main D."/>
            <person name="Gilbert D."/>
            <person name="Parida L."/>
            <person name="Kuhn D.N."/>
        </authorList>
    </citation>
    <scope>NUCLEOTIDE SEQUENCE [LARGE SCALE GENOMIC DNA]</scope>
    <source>
        <strain evidence="2">cv. Matina 1-6</strain>
    </source>
</reference>
<evidence type="ECO:0000313" key="1">
    <source>
        <dbReference type="EMBL" id="EOX93005.1"/>
    </source>
</evidence>
<dbReference type="GO" id="GO:0016829">
    <property type="term" value="F:lyase activity"/>
    <property type="evidence" value="ECO:0007669"/>
    <property type="project" value="UniProtKB-KW"/>
</dbReference>
<dbReference type="EMBL" id="CM001879">
    <property type="protein sequence ID" value="EOX93005.1"/>
    <property type="molecule type" value="Genomic_DNA"/>
</dbReference>
<dbReference type="PANTHER" id="PTHR46213">
    <property type="entry name" value="TRANSCRIPTIONAL ACTIVATOR DEMETER"/>
    <property type="match status" value="1"/>
</dbReference>
<sequence>MVGSDVAGLNWNEAVTLEAASASVLGAEFRLYIGDGSFSKWEGSMVDYCNRSFPNSKVSDKLSSSAFMSLAAKFPPKTSCEGECDEVGAKLLIEELKVGELNPNDSITWRENVFSHPLDSQSSIID</sequence>
<organism evidence="1 2">
    <name type="scientific">Theobroma cacao</name>
    <name type="common">Cacao</name>
    <name type="synonym">Cocoa</name>
    <dbReference type="NCBI Taxonomy" id="3641"/>
    <lineage>
        <taxon>Eukaryota</taxon>
        <taxon>Viridiplantae</taxon>
        <taxon>Streptophyta</taxon>
        <taxon>Embryophyta</taxon>
        <taxon>Tracheophyta</taxon>
        <taxon>Spermatophyta</taxon>
        <taxon>Magnoliopsida</taxon>
        <taxon>eudicotyledons</taxon>
        <taxon>Gunneridae</taxon>
        <taxon>Pentapetalae</taxon>
        <taxon>rosids</taxon>
        <taxon>malvids</taxon>
        <taxon>Malvales</taxon>
        <taxon>Malvaceae</taxon>
        <taxon>Byttnerioideae</taxon>
        <taxon>Theobroma</taxon>
    </lineage>
</organism>
<keyword evidence="2" id="KW-1185">Reference proteome</keyword>
<dbReference type="InParanoid" id="A0A061DK34"/>
<dbReference type="GO" id="GO:0035514">
    <property type="term" value="F:DNA demethylase activity"/>
    <property type="evidence" value="ECO:0007669"/>
    <property type="project" value="InterPro"/>
</dbReference>
<dbReference type="Proteomes" id="UP000026915">
    <property type="component" value="Chromosome 1"/>
</dbReference>
<evidence type="ECO:0000313" key="2">
    <source>
        <dbReference type="Proteomes" id="UP000026915"/>
    </source>
</evidence>
<dbReference type="Gramene" id="EOX93005">
    <property type="protein sequence ID" value="EOX93005"/>
    <property type="gene ID" value="TCM_001867"/>
</dbReference>
<dbReference type="STRING" id="3641.A0A061DK34"/>
<accession>A0A061DK34</accession>
<proteinExistence type="predicted"/>
<dbReference type="HOGENOM" id="CLU_1985619_0_0_1"/>
<name>A0A061DK34_THECC</name>
<protein>
    <submittedName>
        <fullName evidence="1">DNA N-glycosylase/DNA-(Apurinic or apyrimidinic site) lyase, putative</fullName>
    </submittedName>
</protein>
<dbReference type="GO" id="GO:0019104">
    <property type="term" value="F:DNA N-glycosylase activity"/>
    <property type="evidence" value="ECO:0007669"/>
    <property type="project" value="InterPro"/>
</dbReference>
<gene>
    <name evidence="1" type="ORF">TCM_001867</name>
</gene>
<dbReference type="InterPro" id="IPR044811">
    <property type="entry name" value="DME/ROS1"/>
</dbReference>
<dbReference type="PANTHER" id="PTHR46213:SF24">
    <property type="entry name" value="HHH-GPD DOMAIN-CONTAINING PROTEIN"/>
    <property type="match status" value="1"/>
</dbReference>
<keyword evidence="1" id="KW-0456">Lyase</keyword>
<dbReference type="AlphaFoldDB" id="A0A061DK34"/>
<dbReference type="GO" id="GO:0141166">
    <property type="term" value="P:chromosomal 5-methylcytosine DNA demethylation pathway"/>
    <property type="evidence" value="ECO:0007669"/>
    <property type="project" value="InterPro"/>
</dbReference>